<accession>A0A8X6KU37</accession>
<dbReference type="Proteomes" id="UP000887116">
    <property type="component" value="Unassembled WGS sequence"/>
</dbReference>
<reference evidence="1" key="1">
    <citation type="submission" date="2020-07" db="EMBL/GenBank/DDBJ databases">
        <title>Multicomponent nature underlies the extraordinary mechanical properties of spider dragline silk.</title>
        <authorList>
            <person name="Kono N."/>
            <person name="Nakamura H."/>
            <person name="Mori M."/>
            <person name="Yoshida Y."/>
            <person name="Ohtoshi R."/>
            <person name="Malay A.D."/>
            <person name="Moran D.A.P."/>
            <person name="Tomita M."/>
            <person name="Numata K."/>
            <person name="Arakawa K."/>
        </authorList>
    </citation>
    <scope>NUCLEOTIDE SEQUENCE</scope>
</reference>
<evidence type="ECO:0000313" key="2">
    <source>
        <dbReference type="Proteomes" id="UP000887116"/>
    </source>
</evidence>
<evidence type="ECO:0000313" key="1">
    <source>
        <dbReference type="EMBL" id="GFQ85159.1"/>
    </source>
</evidence>
<proteinExistence type="predicted"/>
<sequence>MGGEDDLVHNEWACFHFHSDVSEFFSDFCGKSGWGSPVLERVATADAERSSSGEKQAGVETGCWPRAFFPFGKVIITIRTKGRKRLDVVSEKSVIGMRVERNEN</sequence>
<comment type="caution">
    <text evidence="1">The sequence shown here is derived from an EMBL/GenBank/DDBJ whole genome shotgun (WGS) entry which is preliminary data.</text>
</comment>
<organism evidence="1 2">
    <name type="scientific">Trichonephila clavata</name>
    <name type="common">Joro spider</name>
    <name type="synonym">Nephila clavata</name>
    <dbReference type="NCBI Taxonomy" id="2740835"/>
    <lineage>
        <taxon>Eukaryota</taxon>
        <taxon>Metazoa</taxon>
        <taxon>Ecdysozoa</taxon>
        <taxon>Arthropoda</taxon>
        <taxon>Chelicerata</taxon>
        <taxon>Arachnida</taxon>
        <taxon>Araneae</taxon>
        <taxon>Araneomorphae</taxon>
        <taxon>Entelegynae</taxon>
        <taxon>Araneoidea</taxon>
        <taxon>Nephilidae</taxon>
        <taxon>Trichonephila</taxon>
    </lineage>
</organism>
<name>A0A8X6KU37_TRICU</name>
<dbReference type="AlphaFoldDB" id="A0A8X6KU37"/>
<keyword evidence="2" id="KW-1185">Reference proteome</keyword>
<dbReference type="EMBL" id="BMAO01022875">
    <property type="protein sequence ID" value="GFQ85159.1"/>
    <property type="molecule type" value="Genomic_DNA"/>
</dbReference>
<protein>
    <submittedName>
        <fullName evidence="1">Uncharacterized protein</fullName>
    </submittedName>
</protein>
<gene>
    <name evidence="1" type="ORF">TNCT_663341</name>
</gene>